<dbReference type="Proteomes" id="UP000232323">
    <property type="component" value="Unassembled WGS sequence"/>
</dbReference>
<keyword evidence="1" id="KW-0472">Membrane</keyword>
<protein>
    <submittedName>
        <fullName evidence="2">Uncharacterized protein</fullName>
    </submittedName>
</protein>
<reference evidence="2 3" key="1">
    <citation type="submission" date="2017-08" db="EMBL/GenBank/DDBJ databases">
        <title>Acidophilic green algal genome provides insights into adaptation to an acidic environment.</title>
        <authorList>
            <person name="Hirooka S."/>
            <person name="Hirose Y."/>
            <person name="Kanesaki Y."/>
            <person name="Higuchi S."/>
            <person name="Fujiwara T."/>
            <person name="Onuma R."/>
            <person name="Era A."/>
            <person name="Ohbayashi R."/>
            <person name="Uzuka A."/>
            <person name="Nozaki H."/>
            <person name="Yoshikawa H."/>
            <person name="Miyagishima S.Y."/>
        </authorList>
    </citation>
    <scope>NUCLEOTIDE SEQUENCE [LARGE SCALE GENOMIC DNA]</scope>
    <source>
        <strain evidence="2 3">NIES-2499</strain>
    </source>
</reference>
<name>A0A250XAD8_9CHLO</name>
<organism evidence="2 3">
    <name type="scientific">Chlamydomonas eustigma</name>
    <dbReference type="NCBI Taxonomy" id="1157962"/>
    <lineage>
        <taxon>Eukaryota</taxon>
        <taxon>Viridiplantae</taxon>
        <taxon>Chlorophyta</taxon>
        <taxon>core chlorophytes</taxon>
        <taxon>Chlorophyceae</taxon>
        <taxon>CS clade</taxon>
        <taxon>Chlamydomonadales</taxon>
        <taxon>Chlamydomonadaceae</taxon>
        <taxon>Chlamydomonas</taxon>
    </lineage>
</organism>
<dbReference type="EMBL" id="BEGY01000048">
    <property type="protein sequence ID" value="GAX80024.1"/>
    <property type="molecule type" value="Genomic_DNA"/>
</dbReference>
<accession>A0A250XAD8</accession>
<keyword evidence="3" id="KW-1185">Reference proteome</keyword>
<comment type="caution">
    <text evidence="2">The sequence shown here is derived from an EMBL/GenBank/DDBJ whole genome shotgun (WGS) entry which is preliminary data.</text>
</comment>
<sequence length="101" mass="11484">MSSSLRYLVQQCPKVTRGFSTSNAASGEIKKHSHESITLGDGHHGFRPGYHYDYEHGPHYLEPRKIPNFMLKWNIGLKAMFAVGIGVPLFAVWWQQSKLRG</sequence>
<dbReference type="AlphaFoldDB" id="A0A250XAD8"/>
<keyword evidence="1" id="KW-1133">Transmembrane helix</keyword>
<feature type="transmembrane region" description="Helical" evidence="1">
    <location>
        <begin position="75"/>
        <end position="94"/>
    </location>
</feature>
<keyword evidence="1" id="KW-0812">Transmembrane</keyword>
<gene>
    <name evidence="2" type="ORF">CEUSTIGMA_g7463.t1</name>
</gene>
<dbReference type="OrthoDB" id="521730at2759"/>
<evidence type="ECO:0000313" key="2">
    <source>
        <dbReference type="EMBL" id="GAX80024.1"/>
    </source>
</evidence>
<evidence type="ECO:0000313" key="3">
    <source>
        <dbReference type="Proteomes" id="UP000232323"/>
    </source>
</evidence>
<proteinExistence type="predicted"/>
<evidence type="ECO:0000256" key="1">
    <source>
        <dbReference type="SAM" id="Phobius"/>
    </source>
</evidence>